<dbReference type="AlphaFoldDB" id="F6Y506"/>
<dbReference type="GO" id="GO:0008843">
    <property type="term" value="F:endochitinase activity"/>
    <property type="evidence" value="ECO:0007669"/>
    <property type="project" value="UniProtKB-EC"/>
</dbReference>
<dbReference type="InterPro" id="IPR036508">
    <property type="entry name" value="Chitin-bd_dom_sf"/>
</dbReference>
<dbReference type="GO" id="GO:0005886">
    <property type="term" value="C:plasma membrane"/>
    <property type="evidence" value="ECO:0007669"/>
    <property type="project" value="UniProtKB-SubCell"/>
</dbReference>
<reference evidence="18" key="1">
    <citation type="journal article" date="2002" name="Science">
        <title>The draft genome of Ciona intestinalis: insights into chordate and vertebrate origins.</title>
        <authorList>
            <person name="Dehal P."/>
            <person name="Satou Y."/>
            <person name="Campbell R.K."/>
            <person name="Chapman J."/>
            <person name="Degnan B."/>
            <person name="De Tomaso A."/>
            <person name="Davidson B."/>
            <person name="Di Gregorio A."/>
            <person name="Gelpke M."/>
            <person name="Goodstein D.M."/>
            <person name="Harafuji N."/>
            <person name="Hastings K.E."/>
            <person name="Ho I."/>
            <person name="Hotta K."/>
            <person name="Huang W."/>
            <person name="Kawashima T."/>
            <person name="Lemaire P."/>
            <person name="Martinez D."/>
            <person name="Meinertzhagen I.A."/>
            <person name="Necula S."/>
            <person name="Nonaka M."/>
            <person name="Putnam N."/>
            <person name="Rash S."/>
            <person name="Saiga H."/>
            <person name="Satake M."/>
            <person name="Terry A."/>
            <person name="Yamada L."/>
            <person name="Wang H.G."/>
            <person name="Awazu S."/>
            <person name="Azumi K."/>
            <person name="Boore J."/>
            <person name="Branno M."/>
            <person name="Chin-Bow S."/>
            <person name="DeSantis R."/>
            <person name="Doyle S."/>
            <person name="Francino P."/>
            <person name="Keys D.N."/>
            <person name="Haga S."/>
            <person name="Hayashi H."/>
            <person name="Hino K."/>
            <person name="Imai K.S."/>
            <person name="Inaba K."/>
            <person name="Kano S."/>
            <person name="Kobayashi K."/>
            <person name="Kobayashi M."/>
            <person name="Lee B.I."/>
            <person name="Makabe K.W."/>
            <person name="Manohar C."/>
            <person name="Matassi G."/>
            <person name="Medina M."/>
            <person name="Mochizuki Y."/>
            <person name="Mount S."/>
            <person name="Morishita T."/>
            <person name="Miura S."/>
            <person name="Nakayama A."/>
            <person name="Nishizaka S."/>
            <person name="Nomoto H."/>
            <person name="Ohta F."/>
            <person name="Oishi K."/>
            <person name="Rigoutsos I."/>
            <person name="Sano M."/>
            <person name="Sasaki A."/>
            <person name="Sasakura Y."/>
            <person name="Shoguchi E."/>
            <person name="Shin-i T."/>
            <person name="Spagnuolo A."/>
            <person name="Stainier D."/>
            <person name="Suzuki M.M."/>
            <person name="Tassy O."/>
            <person name="Takatori N."/>
            <person name="Tokuoka M."/>
            <person name="Yagi K."/>
            <person name="Yoshizaki F."/>
            <person name="Wada S."/>
            <person name="Zhang C."/>
            <person name="Hyatt P.D."/>
            <person name="Larimer F."/>
            <person name="Detter C."/>
            <person name="Doggett N."/>
            <person name="Glavina T."/>
            <person name="Hawkins T."/>
            <person name="Richardson P."/>
            <person name="Lucas S."/>
            <person name="Kohara Y."/>
            <person name="Levine M."/>
            <person name="Satoh N."/>
            <person name="Rokhsar D.S."/>
        </authorList>
    </citation>
    <scope>NUCLEOTIDE SEQUENCE [LARGE SCALE GENOMIC DNA]</scope>
</reference>
<dbReference type="GeneTree" id="ENSGT00390000002043"/>
<dbReference type="Pfam" id="PF01607">
    <property type="entry name" value="CBM_14"/>
    <property type="match status" value="1"/>
</dbReference>
<keyword evidence="13" id="KW-0393">Immunoglobulin domain</keyword>
<evidence type="ECO:0000256" key="1">
    <source>
        <dbReference type="ARBA" id="ARBA00000822"/>
    </source>
</evidence>
<evidence type="ECO:0000313" key="18">
    <source>
        <dbReference type="Proteomes" id="UP000008144"/>
    </source>
</evidence>
<dbReference type="InterPro" id="IPR013106">
    <property type="entry name" value="Ig_V-set"/>
</dbReference>
<keyword evidence="10" id="KW-1015">Disulfide bond</keyword>
<dbReference type="InterPro" id="IPR002557">
    <property type="entry name" value="Chitin-bd_dom"/>
</dbReference>
<dbReference type="Pfam" id="PF07686">
    <property type="entry name" value="V-set"/>
    <property type="match status" value="2"/>
</dbReference>
<accession>F6Y506</accession>
<keyword evidence="9" id="KW-0472">Membrane</keyword>
<dbReference type="GO" id="GO:0008061">
    <property type="term" value="F:chitin binding"/>
    <property type="evidence" value="ECO:0007669"/>
    <property type="project" value="InterPro"/>
</dbReference>
<feature type="signal peptide" evidence="14">
    <location>
        <begin position="1"/>
        <end position="20"/>
    </location>
</feature>
<dbReference type="InParanoid" id="F6Y506"/>
<dbReference type="InterPro" id="IPR036179">
    <property type="entry name" value="Ig-like_dom_sf"/>
</dbReference>
<dbReference type="InterPro" id="IPR051713">
    <property type="entry name" value="T-cell_Activation_Regulation"/>
</dbReference>
<evidence type="ECO:0000259" key="16">
    <source>
        <dbReference type="PROSITE" id="PS50940"/>
    </source>
</evidence>
<dbReference type="InterPro" id="IPR013783">
    <property type="entry name" value="Ig-like_fold"/>
</dbReference>
<name>F6Y506_CIOIN</name>
<reference evidence="17" key="2">
    <citation type="journal article" date="2008" name="Genome Biol.">
        <title>Improved genome assembly and evidence-based global gene model set for the chordate Ciona intestinalis: new insight into intron and operon populations.</title>
        <authorList>
            <person name="Satou Y."/>
            <person name="Mineta K."/>
            <person name="Ogasawara M."/>
            <person name="Sasakura Y."/>
            <person name="Shoguchi E."/>
            <person name="Ueno K."/>
            <person name="Yamada L."/>
            <person name="Matsumoto J."/>
            <person name="Wasserscheid J."/>
            <person name="Dewar K."/>
            <person name="Wiley G.B."/>
            <person name="Macmil S.L."/>
            <person name="Roe B.A."/>
            <person name="Zeller R.W."/>
            <person name="Hastings K.E."/>
            <person name="Lemaire P."/>
            <person name="Lindquist E."/>
            <person name="Endo T."/>
            <person name="Hotta K."/>
            <person name="Inaba K."/>
        </authorList>
    </citation>
    <scope>NUCLEOTIDE SEQUENCE [LARGE SCALE GENOMIC DNA]</scope>
    <source>
        <strain evidence="17">wild type</strain>
    </source>
</reference>
<dbReference type="GO" id="GO:0005576">
    <property type="term" value="C:extracellular region"/>
    <property type="evidence" value="ECO:0007669"/>
    <property type="project" value="InterPro"/>
</dbReference>
<evidence type="ECO:0000256" key="11">
    <source>
        <dbReference type="ARBA" id="ARBA00023170"/>
    </source>
</evidence>
<dbReference type="SUPFAM" id="SSF48726">
    <property type="entry name" value="Immunoglobulin"/>
    <property type="match status" value="2"/>
</dbReference>
<evidence type="ECO:0000256" key="9">
    <source>
        <dbReference type="ARBA" id="ARBA00023136"/>
    </source>
</evidence>
<dbReference type="InterPro" id="IPR007110">
    <property type="entry name" value="Ig-like_dom"/>
</dbReference>
<evidence type="ECO:0000256" key="4">
    <source>
        <dbReference type="ARBA" id="ARBA00022475"/>
    </source>
</evidence>
<dbReference type="SMART" id="SM00409">
    <property type="entry name" value="IG"/>
    <property type="match status" value="2"/>
</dbReference>
<reference evidence="17" key="4">
    <citation type="submission" date="2025-09" db="UniProtKB">
        <authorList>
            <consortium name="Ensembl"/>
        </authorList>
    </citation>
    <scope>IDENTIFICATION</scope>
</reference>
<keyword evidence="18" id="KW-1185">Reference proteome</keyword>
<feature type="domain" description="Ig-like" evidence="15">
    <location>
        <begin position="24"/>
        <end position="143"/>
    </location>
</feature>
<evidence type="ECO:0000256" key="2">
    <source>
        <dbReference type="ARBA" id="ARBA00004251"/>
    </source>
</evidence>
<keyword evidence="8" id="KW-0624">Polysaccharide degradation</keyword>
<dbReference type="SMART" id="SM00408">
    <property type="entry name" value="IGc2"/>
    <property type="match status" value="1"/>
</dbReference>
<dbReference type="Proteomes" id="UP000008144">
    <property type="component" value="Chromosome 4"/>
</dbReference>
<dbReference type="PROSITE" id="PS50835">
    <property type="entry name" value="IG_LIKE"/>
    <property type="match status" value="2"/>
</dbReference>
<evidence type="ECO:0000256" key="10">
    <source>
        <dbReference type="ARBA" id="ARBA00023157"/>
    </source>
</evidence>
<keyword evidence="5" id="KW-0812">Transmembrane</keyword>
<feature type="domain" description="Chitin-binding type-2" evidence="16">
    <location>
        <begin position="284"/>
        <end position="344"/>
    </location>
</feature>
<dbReference type="EMBL" id="EAAA01002031">
    <property type="status" value="NOT_ANNOTATED_CDS"/>
    <property type="molecule type" value="Genomic_DNA"/>
</dbReference>
<feature type="chain" id="PRO_5003345724" description="chitinase" evidence="14">
    <location>
        <begin position="21"/>
        <end position="348"/>
    </location>
</feature>
<dbReference type="PANTHER" id="PTHR25466:SF9">
    <property type="entry name" value="FIBRONECTIN TYPE-III DOMAIN-CONTAINING PROTEIN"/>
    <property type="match status" value="1"/>
</dbReference>
<evidence type="ECO:0000256" key="12">
    <source>
        <dbReference type="ARBA" id="ARBA00023180"/>
    </source>
</evidence>
<evidence type="ECO:0000313" key="17">
    <source>
        <dbReference type="Ensembl" id="ENSCINP00000019942.3"/>
    </source>
</evidence>
<dbReference type="GO" id="GO:0006032">
    <property type="term" value="P:chitin catabolic process"/>
    <property type="evidence" value="ECO:0007669"/>
    <property type="project" value="UniProtKB-KW"/>
</dbReference>
<evidence type="ECO:0000256" key="6">
    <source>
        <dbReference type="ARBA" id="ARBA00022729"/>
    </source>
</evidence>
<evidence type="ECO:0000256" key="7">
    <source>
        <dbReference type="ARBA" id="ARBA00022989"/>
    </source>
</evidence>
<sequence length="348" mass="38313">MKFLATLCFVYVGLIGNAVAIVEQEVDVTLTFEEVTAYLGNSATLECDYTISSGQDLPVTVTWKQGDGPRYAEEIFTCTGYTKEDKSCVNAQVTKIEYLNRLQIANSSPSLVFTKVEGEDNHNYWCQVAIEGSNMGEEQVDMKSVVLRVRGGHESPKLHSVTIEANSVGEEGADIQLDCDCTGSHCDDVAWFKGPTNDQHTEYDMVYTRTSGSRPTPTQYVPYGDWKGRASLSGNSLVITGLKASDAGRYWCEMRNAAMYGIGEVATDAKSTVVEIISENDRNVFTCEGKADGLYADPYQCNMYYECVMYVKYHRPCPTGTVFAPGHPLYACEHPVNVPAPCGTLKNN</sequence>
<dbReference type="Gene3D" id="2.60.40.10">
    <property type="entry name" value="Immunoglobulins"/>
    <property type="match status" value="2"/>
</dbReference>
<dbReference type="InterPro" id="IPR003598">
    <property type="entry name" value="Ig_sub2"/>
</dbReference>
<dbReference type="EC" id="3.2.1.14" evidence="3"/>
<keyword evidence="11" id="KW-0675">Receptor</keyword>
<evidence type="ECO:0000256" key="5">
    <source>
        <dbReference type="ARBA" id="ARBA00022692"/>
    </source>
</evidence>
<keyword evidence="8" id="KW-0119">Carbohydrate metabolism</keyword>
<dbReference type="OMA" id="CDYTISS"/>
<organism evidence="17 18">
    <name type="scientific">Ciona intestinalis</name>
    <name type="common">Transparent sea squirt</name>
    <name type="synonym">Ascidia intestinalis</name>
    <dbReference type="NCBI Taxonomy" id="7719"/>
    <lineage>
        <taxon>Eukaryota</taxon>
        <taxon>Metazoa</taxon>
        <taxon>Chordata</taxon>
        <taxon>Tunicata</taxon>
        <taxon>Ascidiacea</taxon>
        <taxon>Phlebobranchia</taxon>
        <taxon>Cionidae</taxon>
        <taxon>Ciona</taxon>
    </lineage>
</organism>
<dbReference type="SUPFAM" id="SSF57625">
    <property type="entry name" value="Invertebrate chitin-binding proteins"/>
    <property type="match status" value="1"/>
</dbReference>
<keyword evidence="4" id="KW-1003">Cell membrane</keyword>
<protein>
    <recommendedName>
        <fullName evidence="3">chitinase</fullName>
        <ecNumber evidence="3">3.2.1.14</ecNumber>
    </recommendedName>
</protein>
<keyword evidence="12" id="KW-0325">Glycoprotein</keyword>
<proteinExistence type="predicted"/>
<comment type="subcellular location">
    <subcellularLocation>
        <location evidence="2">Cell membrane</location>
        <topology evidence="2">Single-pass type I membrane protein</topology>
    </subcellularLocation>
</comment>
<evidence type="ECO:0000259" key="15">
    <source>
        <dbReference type="PROSITE" id="PS50835"/>
    </source>
</evidence>
<dbReference type="SMART" id="SM00494">
    <property type="entry name" value="ChtBD2"/>
    <property type="match status" value="1"/>
</dbReference>
<evidence type="ECO:0000256" key="8">
    <source>
        <dbReference type="ARBA" id="ARBA00023024"/>
    </source>
</evidence>
<keyword evidence="7" id="KW-1133">Transmembrane helix</keyword>
<feature type="domain" description="Ig-like" evidence="15">
    <location>
        <begin position="156"/>
        <end position="274"/>
    </location>
</feature>
<evidence type="ECO:0000256" key="13">
    <source>
        <dbReference type="ARBA" id="ARBA00023319"/>
    </source>
</evidence>
<dbReference type="PANTHER" id="PTHR25466">
    <property type="entry name" value="T-LYMPHOCYTE ACTIVATION ANTIGEN"/>
    <property type="match status" value="1"/>
</dbReference>
<dbReference type="PROSITE" id="PS50940">
    <property type="entry name" value="CHIT_BIND_II"/>
    <property type="match status" value="1"/>
</dbReference>
<dbReference type="Ensembl" id="ENSCINT00000019942.3">
    <property type="protein sequence ID" value="ENSCINP00000019942.3"/>
    <property type="gene ID" value="ENSCING00000009822.3"/>
</dbReference>
<dbReference type="InterPro" id="IPR003599">
    <property type="entry name" value="Ig_sub"/>
</dbReference>
<reference evidence="17" key="3">
    <citation type="submission" date="2025-08" db="UniProtKB">
        <authorList>
            <consortium name="Ensembl"/>
        </authorList>
    </citation>
    <scope>IDENTIFICATION</scope>
</reference>
<keyword evidence="8" id="KW-0146">Chitin degradation</keyword>
<comment type="catalytic activity">
    <reaction evidence="1">
        <text>Random endo-hydrolysis of N-acetyl-beta-D-glucosaminide (1-&gt;4)-beta-linkages in chitin and chitodextrins.</text>
        <dbReference type="EC" id="3.2.1.14"/>
    </reaction>
</comment>
<evidence type="ECO:0000256" key="3">
    <source>
        <dbReference type="ARBA" id="ARBA00012729"/>
    </source>
</evidence>
<keyword evidence="6 14" id="KW-0732">Signal</keyword>
<dbReference type="Gene3D" id="2.170.140.10">
    <property type="entry name" value="Chitin binding domain"/>
    <property type="match status" value="1"/>
</dbReference>
<evidence type="ECO:0000256" key="14">
    <source>
        <dbReference type="SAM" id="SignalP"/>
    </source>
</evidence>